<dbReference type="EC" id="2.10.1.1" evidence="1"/>
<dbReference type="InterPro" id="IPR036425">
    <property type="entry name" value="MoaB/Mog-like_dom_sf"/>
</dbReference>
<keyword evidence="1" id="KW-0500">Molybdenum</keyword>
<keyword evidence="1" id="KW-0808">Transferase</keyword>
<dbReference type="PANTHER" id="PTHR10192">
    <property type="entry name" value="MOLYBDOPTERIN BIOSYNTHESIS PROTEIN"/>
    <property type="match status" value="1"/>
</dbReference>
<comment type="function">
    <text evidence="1">Catalyzes the insertion of molybdate into adenylated molybdopterin with the concomitant release of AMP.</text>
</comment>
<protein>
    <recommendedName>
        <fullName evidence="1">Molybdopterin molybdenumtransferase</fullName>
        <ecNumber evidence="1">2.10.1.1</ecNumber>
    </recommendedName>
</protein>
<accession>A0ABV0F561</accession>
<keyword evidence="1" id="KW-0501">Molybdenum cofactor biosynthesis</keyword>
<keyword evidence="1" id="KW-0479">Metal-binding</keyword>
<comment type="pathway">
    <text evidence="1">Cofactor biosynthesis; molybdopterin biosynthesis.</text>
</comment>
<feature type="domain" description="MoaB/Mog" evidence="2">
    <location>
        <begin position="177"/>
        <end position="310"/>
    </location>
</feature>
<reference evidence="4" key="1">
    <citation type="submission" date="2016-06" db="EMBL/GenBank/DDBJ databases">
        <title>Four novel species of enterococci isolated from chicken manure.</title>
        <authorList>
            <person name="Van Tyne D."/>
        </authorList>
    </citation>
    <scope>NUCLEOTIDE SEQUENCE [LARGE SCALE GENOMIC DNA]</scope>
    <source>
        <strain evidence="4">JM9A</strain>
    </source>
</reference>
<reference evidence="3 4" key="2">
    <citation type="submission" date="2024-02" db="EMBL/GenBank/DDBJ databases">
        <title>The Genome Sequence of Enterococcus diestrammenae JM9A.</title>
        <authorList>
            <person name="Earl A."/>
            <person name="Manson A."/>
            <person name="Gilmore M."/>
            <person name="Sanders J."/>
            <person name="Shea T."/>
            <person name="Howe W."/>
            <person name="Livny J."/>
            <person name="Cuomo C."/>
            <person name="Neafsey D."/>
            <person name="Birren B."/>
        </authorList>
    </citation>
    <scope>NUCLEOTIDE SEQUENCE [LARGE SCALE GENOMIC DNA]</scope>
    <source>
        <strain evidence="3 4">JM9A</strain>
    </source>
</reference>
<evidence type="ECO:0000313" key="3">
    <source>
        <dbReference type="EMBL" id="MEO1783183.1"/>
    </source>
</evidence>
<keyword evidence="4" id="KW-1185">Reference proteome</keyword>
<dbReference type="Pfam" id="PF00994">
    <property type="entry name" value="MoCF_biosynth"/>
    <property type="match status" value="1"/>
</dbReference>
<organism evidence="3 4">
    <name type="scientific">Enterococcus diestrammenae</name>
    <dbReference type="NCBI Taxonomy" id="1155073"/>
    <lineage>
        <taxon>Bacteria</taxon>
        <taxon>Bacillati</taxon>
        <taxon>Bacillota</taxon>
        <taxon>Bacilli</taxon>
        <taxon>Lactobacillales</taxon>
        <taxon>Enterococcaceae</taxon>
        <taxon>Enterococcus</taxon>
    </lineage>
</organism>
<gene>
    <name evidence="3" type="ORF">BAU18_002802</name>
</gene>
<dbReference type="Gene3D" id="3.40.980.10">
    <property type="entry name" value="MoaB/Mog-like domain"/>
    <property type="match status" value="1"/>
</dbReference>
<comment type="cofactor">
    <cofactor evidence="1">
        <name>Mg(2+)</name>
        <dbReference type="ChEBI" id="CHEBI:18420"/>
    </cofactor>
</comment>
<dbReference type="PANTHER" id="PTHR10192:SF28">
    <property type="entry name" value="MOLYBDOPTERIN MOLYBDENUMTRANSFERASE"/>
    <property type="match status" value="1"/>
</dbReference>
<evidence type="ECO:0000259" key="2">
    <source>
        <dbReference type="SMART" id="SM00852"/>
    </source>
</evidence>
<dbReference type="InterPro" id="IPR001453">
    <property type="entry name" value="MoaB/Mog_dom"/>
</dbReference>
<dbReference type="Proteomes" id="UP001429357">
    <property type="component" value="Unassembled WGS sequence"/>
</dbReference>
<evidence type="ECO:0000313" key="4">
    <source>
        <dbReference type="Proteomes" id="UP001429357"/>
    </source>
</evidence>
<dbReference type="SUPFAM" id="SSF53218">
    <property type="entry name" value="Molybdenum cofactor biosynthesis proteins"/>
    <property type="match status" value="1"/>
</dbReference>
<dbReference type="InterPro" id="IPR038987">
    <property type="entry name" value="MoeA-like"/>
</dbReference>
<evidence type="ECO:0000256" key="1">
    <source>
        <dbReference type="RuleBase" id="RU365090"/>
    </source>
</evidence>
<comment type="similarity">
    <text evidence="1">Belongs to the MoeA family.</text>
</comment>
<comment type="caution">
    <text evidence="3">The sequence shown here is derived from an EMBL/GenBank/DDBJ whole genome shotgun (WGS) entry which is preliminary data.</text>
</comment>
<comment type="catalytic activity">
    <reaction evidence="1">
        <text>adenylyl-molybdopterin + molybdate = Mo-molybdopterin + AMP + H(+)</text>
        <dbReference type="Rhea" id="RHEA:35047"/>
        <dbReference type="ChEBI" id="CHEBI:15378"/>
        <dbReference type="ChEBI" id="CHEBI:36264"/>
        <dbReference type="ChEBI" id="CHEBI:62727"/>
        <dbReference type="ChEBI" id="CHEBI:71302"/>
        <dbReference type="ChEBI" id="CHEBI:456215"/>
    </reaction>
</comment>
<sequence>MMKTIPVTEAIGKRLCQDLTQIIPGEKKGPRFRKGHLVTAADVPVLLAMGKAHLYVETERPGWLHEEEAARLLYALCDNQYFTPSEIKEGKIEALATADGLLQVDQERLVLVNSFGEMMIATKPSYFTLRKGEVAAGMRVIPLYIEAEKLQAVRQKVHSLSSEPLIQLAPFTPKKVAILTTGSEVFHGRIQDGFAPVLKEKLAAYPTEIILHTVLDDNKEMIVAAIHEAEVAGADIILCTGGMSVDADDLTPGAIKTAAKELITYGTPVLPGAMFALAYGKSGAAIMGLPGAVMFSKKTVFDLILPRVMADLPVTKAEIAQLGYGGLL</sequence>
<name>A0ABV0F561_9ENTE</name>
<dbReference type="SMART" id="SM00852">
    <property type="entry name" value="MoCF_biosynth"/>
    <property type="match status" value="1"/>
</dbReference>
<dbReference type="RefSeq" id="WP_202625784.1">
    <property type="nucleotide sequence ID" value="NZ_JAQFAM010000001.1"/>
</dbReference>
<dbReference type="CDD" id="cd03522">
    <property type="entry name" value="MoeA_like"/>
    <property type="match status" value="1"/>
</dbReference>
<proteinExistence type="inferred from homology"/>
<dbReference type="EMBL" id="MAEI02000001">
    <property type="protein sequence ID" value="MEO1783183.1"/>
    <property type="molecule type" value="Genomic_DNA"/>
</dbReference>
<keyword evidence="1" id="KW-0460">Magnesium</keyword>